<feature type="non-terminal residue" evidence="1">
    <location>
        <position position="60"/>
    </location>
</feature>
<comment type="caution">
    <text evidence="1">The sequence shown here is derived from an EMBL/GenBank/DDBJ whole genome shotgun (WGS) entry which is preliminary data.</text>
</comment>
<organism evidence="1 2">
    <name type="scientific">Gigaspora margarita</name>
    <dbReference type="NCBI Taxonomy" id="4874"/>
    <lineage>
        <taxon>Eukaryota</taxon>
        <taxon>Fungi</taxon>
        <taxon>Fungi incertae sedis</taxon>
        <taxon>Mucoromycota</taxon>
        <taxon>Glomeromycotina</taxon>
        <taxon>Glomeromycetes</taxon>
        <taxon>Diversisporales</taxon>
        <taxon>Gigasporaceae</taxon>
        <taxon>Gigaspora</taxon>
    </lineage>
</organism>
<reference evidence="1 2" key="1">
    <citation type="submission" date="2021-06" db="EMBL/GenBank/DDBJ databases">
        <authorList>
            <person name="Kallberg Y."/>
            <person name="Tangrot J."/>
            <person name="Rosling A."/>
        </authorList>
    </citation>
    <scope>NUCLEOTIDE SEQUENCE [LARGE SCALE GENOMIC DNA]</scope>
    <source>
        <strain evidence="1 2">120-4 pot B 10/14</strain>
    </source>
</reference>
<accession>A0ABN7XCY4</accession>
<proteinExistence type="predicted"/>
<feature type="non-terminal residue" evidence="1">
    <location>
        <position position="1"/>
    </location>
</feature>
<keyword evidence="2" id="KW-1185">Reference proteome</keyword>
<sequence length="60" mass="7317">NKEIKEKHEMIEKLNIEKFKTINQKLNDQYTDLLTKNAMDKEIIKKLKKEIKETIDRKDK</sequence>
<dbReference type="Proteomes" id="UP000789901">
    <property type="component" value="Unassembled WGS sequence"/>
</dbReference>
<gene>
    <name evidence="1" type="ORF">GMARGA_LOCUS41711</name>
</gene>
<evidence type="ECO:0000313" key="1">
    <source>
        <dbReference type="EMBL" id="CAG8852890.1"/>
    </source>
</evidence>
<evidence type="ECO:0000313" key="2">
    <source>
        <dbReference type="Proteomes" id="UP000789901"/>
    </source>
</evidence>
<protein>
    <submittedName>
        <fullName evidence="1">16604_t:CDS:1</fullName>
    </submittedName>
</protein>
<dbReference type="EMBL" id="CAJVQB010117356">
    <property type="protein sequence ID" value="CAG8852890.1"/>
    <property type="molecule type" value="Genomic_DNA"/>
</dbReference>
<name>A0ABN7XCY4_GIGMA</name>